<dbReference type="PANTHER" id="PTHR43311:SF2">
    <property type="entry name" value="GLUTAMATE--TRNA LIGASE, MITOCHONDRIAL-RELATED"/>
    <property type="match status" value="1"/>
</dbReference>
<dbReference type="SUPFAM" id="SSF52374">
    <property type="entry name" value="Nucleotidylyl transferase"/>
    <property type="match status" value="1"/>
</dbReference>
<dbReference type="GO" id="GO:0000049">
    <property type="term" value="F:tRNA binding"/>
    <property type="evidence" value="ECO:0007669"/>
    <property type="project" value="InterPro"/>
</dbReference>
<accession>A0A1V3XZE6</accession>
<dbReference type="AlphaFoldDB" id="A0A1V3XZE6"/>
<dbReference type="GO" id="GO:0006424">
    <property type="term" value="P:glutamyl-tRNA aminoacylation"/>
    <property type="evidence" value="ECO:0007669"/>
    <property type="project" value="InterPro"/>
</dbReference>
<evidence type="ECO:0000256" key="3">
    <source>
        <dbReference type="ARBA" id="ARBA00022741"/>
    </source>
</evidence>
<keyword evidence="2 7" id="KW-0436">Ligase</keyword>
<evidence type="ECO:0000313" key="10">
    <source>
        <dbReference type="EMBL" id="OOK84627.1"/>
    </source>
</evidence>
<comment type="caution">
    <text evidence="10">The sequence shown here is derived from an EMBL/GenBank/DDBJ whole genome shotgun (WGS) entry which is preliminary data.</text>
</comment>
<gene>
    <name evidence="10" type="primary">gltX</name>
    <name evidence="10" type="ORF">BZL29_1056</name>
</gene>
<evidence type="ECO:0000256" key="4">
    <source>
        <dbReference type="ARBA" id="ARBA00022840"/>
    </source>
</evidence>
<evidence type="ECO:0000259" key="9">
    <source>
        <dbReference type="Pfam" id="PF19269"/>
    </source>
</evidence>
<dbReference type="Gene3D" id="3.40.50.620">
    <property type="entry name" value="HUPs"/>
    <property type="match status" value="1"/>
</dbReference>
<dbReference type="InterPro" id="IPR020058">
    <property type="entry name" value="Glu/Gln-tRNA-synth_Ib_cat-dom"/>
</dbReference>
<dbReference type="Pfam" id="PF00749">
    <property type="entry name" value="tRNA-synt_1c"/>
    <property type="match status" value="1"/>
</dbReference>
<dbReference type="GO" id="GO:0004818">
    <property type="term" value="F:glutamate-tRNA ligase activity"/>
    <property type="evidence" value="ECO:0007669"/>
    <property type="project" value="UniProtKB-EC"/>
</dbReference>
<proteinExistence type="inferred from homology"/>
<dbReference type="InterPro" id="IPR014729">
    <property type="entry name" value="Rossmann-like_a/b/a_fold"/>
</dbReference>
<dbReference type="GO" id="GO:0005524">
    <property type="term" value="F:ATP binding"/>
    <property type="evidence" value="ECO:0007669"/>
    <property type="project" value="UniProtKB-KW"/>
</dbReference>
<dbReference type="InterPro" id="IPR004527">
    <property type="entry name" value="Glu-tRNA-ligase_bac/mito"/>
</dbReference>
<dbReference type="Gene3D" id="1.10.8.70">
    <property type="entry name" value="Glutamate-tRNA synthetase, class I, anticodon-binding domain 1"/>
    <property type="match status" value="1"/>
</dbReference>
<evidence type="ECO:0000256" key="7">
    <source>
        <dbReference type="RuleBase" id="RU363037"/>
    </source>
</evidence>
<evidence type="ECO:0000256" key="6">
    <source>
        <dbReference type="ARBA" id="ARBA00023146"/>
    </source>
</evidence>
<dbReference type="Gene3D" id="1.10.1160.10">
    <property type="entry name" value="Glutamyl-trna Synthetase, Domain 2"/>
    <property type="match status" value="1"/>
</dbReference>
<dbReference type="Gene3D" id="1.10.10.350">
    <property type="match status" value="1"/>
</dbReference>
<dbReference type="InterPro" id="IPR049940">
    <property type="entry name" value="GluQ/Sye"/>
</dbReference>
<dbReference type="InterPro" id="IPR020061">
    <property type="entry name" value="Glu_tRNA_lig_a-bdl"/>
</dbReference>
<evidence type="ECO:0000313" key="11">
    <source>
        <dbReference type="Proteomes" id="UP000188532"/>
    </source>
</evidence>
<evidence type="ECO:0000256" key="5">
    <source>
        <dbReference type="ARBA" id="ARBA00022917"/>
    </source>
</evidence>
<dbReference type="Gene3D" id="3.90.800.10">
    <property type="entry name" value="Glutamyl-tRNA Synthetase, Domain 3"/>
    <property type="match status" value="1"/>
</dbReference>
<evidence type="ECO:0000256" key="1">
    <source>
        <dbReference type="ARBA" id="ARBA00007894"/>
    </source>
</evidence>
<dbReference type="EC" id="6.1.1.17" evidence="10"/>
<dbReference type="Proteomes" id="UP000188532">
    <property type="component" value="Unassembled WGS sequence"/>
</dbReference>
<dbReference type="InterPro" id="IPR020751">
    <property type="entry name" value="aa-tRNA-synth_I_codon-bd_sub2"/>
</dbReference>
<dbReference type="NCBIfam" id="TIGR00464">
    <property type="entry name" value="gltX_bact"/>
    <property type="match status" value="1"/>
</dbReference>
<comment type="similarity">
    <text evidence="1">Belongs to the class-I aminoacyl-tRNA synthetase family. Glutamate--tRNA ligase type 1 subfamily.</text>
</comment>
<feature type="domain" description="Aminoacyl-tRNA synthetase class I anticodon-binding" evidence="9">
    <location>
        <begin position="276"/>
        <end position="379"/>
    </location>
</feature>
<keyword evidence="3 7" id="KW-0547">Nucleotide-binding</keyword>
<name>A0A1V3XZE6_MYCKA</name>
<keyword evidence="4 7" id="KW-0067">ATP-binding</keyword>
<feature type="domain" description="Glutamyl/glutaminyl-tRNA synthetase class Ib catalytic" evidence="8">
    <location>
        <begin position="1"/>
        <end position="259"/>
    </location>
</feature>
<keyword evidence="6 7" id="KW-0030">Aminoacyl-tRNA synthetase</keyword>
<dbReference type="InterPro" id="IPR045462">
    <property type="entry name" value="aa-tRNA-synth_I_cd-bd"/>
</dbReference>
<dbReference type="SUPFAM" id="SSF48163">
    <property type="entry name" value="An anticodon-binding domain of class I aminoacyl-tRNA synthetases"/>
    <property type="match status" value="1"/>
</dbReference>
<protein>
    <submittedName>
        <fullName evidence="10">Glutamate--tRNA ligase</fullName>
        <ecNumber evidence="10">6.1.1.17</ecNumber>
    </submittedName>
</protein>
<dbReference type="PANTHER" id="PTHR43311">
    <property type="entry name" value="GLUTAMATE--TRNA LIGASE"/>
    <property type="match status" value="1"/>
</dbReference>
<sequence length="440" mass="48801">MRWLGLNWDEGPEVGGPYGPYRQSQRREIYRDVIAQLLVADEAYYAFSTPEEVEARHIAAGRNPKLGYDNFDRHLTDSQRAAYLAEGRQPVVRLRMPDTDLSWSDLVRGPTTFAAGSVPDFALTRANGDPLYTLVNPCDDALMKITHVLRGEDLLPSTPRQLALYQSLIRVGIAERVPEFAHLPTVLGEGTKKLSKRDPQSNLFAHRDRGFIPEGLLNYLALLGWSIADDRDLFSLDEMVAAFDVADVNSNPARFDQKKADALNAEHIRMLDVEDFTRRLRDYLDVHGHRIELDDAAFATAAELVQTRIVVLGDAWDLLKFLSDDQYAIDPKAAAKELGPDAAPVLDAAVAALQGVSDWIAAHIEEVLKAALIEGLELKPARLSDRSEWPPPGPRSARRCSSRWSCSAATAAWRGSLQLAIRSPSSGVAQNRTRACDWPA</sequence>
<dbReference type="STRING" id="1768.B1T50_23600"/>
<reference evidence="10 11" key="1">
    <citation type="submission" date="2017-02" db="EMBL/GenBank/DDBJ databases">
        <title>Complete genome sequences of Mycobacterium kansasii strains isolated from rhesus macaques.</title>
        <authorList>
            <person name="Panda A."/>
            <person name="Nagaraj S."/>
            <person name="Zhao X."/>
            <person name="Tettelin H."/>
            <person name="Detolla L.J."/>
        </authorList>
    </citation>
    <scope>NUCLEOTIDE SEQUENCE [LARGE SCALE GENOMIC DNA]</scope>
    <source>
        <strain evidence="10 11">11-3469</strain>
    </source>
</reference>
<evidence type="ECO:0000259" key="8">
    <source>
        <dbReference type="Pfam" id="PF00749"/>
    </source>
</evidence>
<evidence type="ECO:0000256" key="2">
    <source>
        <dbReference type="ARBA" id="ARBA00022598"/>
    </source>
</evidence>
<dbReference type="EMBL" id="MVBN01000001">
    <property type="protein sequence ID" value="OOK84627.1"/>
    <property type="molecule type" value="Genomic_DNA"/>
</dbReference>
<dbReference type="InterPro" id="IPR008925">
    <property type="entry name" value="aa_tRNA-synth_I_cd-bd_sf"/>
</dbReference>
<dbReference type="GO" id="GO:0005829">
    <property type="term" value="C:cytosol"/>
    <property type="evidence" value="ECO:0007669"/>
    <property type="project" value="TreeGrafter"/>
</dbReference>
<dbReference type="InterPro" id="IPR020752">
    <property type="entry name" value="Glu-tRNA-synth_I_codon-bd_sub1"/>
</dbReference>
<keyword evidence="5 7" id="KW-0648">Protein biosynthesis</keyword>
<organism evidence="10 11">
    <name type="scientific">Mycobacterium kansasii</name>
    <dbReference type="NCBI Taxonomy" id="1768"/>
    <lineage>
        <taxon>Bacteria</taxon>
        <taxon>Bacillati</taxon>
        <taxon>Actinomycetota</taxon>
        <taxon>Actinomycetes</taxon>
        <taxon>Mycobacteriales</taxon>
        <taxon>Mycobacteriaceae</taxon>
        <taxon>Mycobacterium</taxon>
    </lineage>
</organism>
<dbReference type="Pfam" id="PF19269">
    <property type="entry name" value="Anticodon_2"/>
    <property type="match status" value="1"/>
</dbReference>